<accession>E6K190</accession>
<dbReference type="AlphaFoldDB" id="E6K190"/>
<comment type="caution">
    <text evidence="1">The sequence shown here is derived from an EMBL/GenBank/DDBJ whole genome shotgun (WGS) entry which is preliminary data.</text>
</comment>
<dbReference type="PATRIC" id="fig|864564.6.peg.1132"/>
<evidence type="ECO:0008006" key="3">
    <source>
        <dbReference type="Google" id="ProtNLM"/>
    </source>
</evidence>
<dbReference type="PANTHER" id="PTHR40114:SF1">
    <property type="entry name" value="SLR0698 PROTEIN"/>
    <property type="match status" value="1"/>
</dbReference>
<protein>
    <recommendedName>
        <fullName evidence="3">CYTH domain-containing protein</fullName>
    </recommendedName>
</protein>
<dbReference type="EMBL" id="AEON01000001">
    <property type="protein sequence ID" value="EFT83571.1"/>
    <property type="molecule type" value="Genomic_DNA"/>
</dbReference>
<keyword evidence="2" id="KW-1185">Reference proteome</keyword>
<dbReference type="Proteomes" id="UP000004946">
    <property type="component" value="Chromosome"/>
</dbReference>
<evidence type="ECO:0000313" key="1">
    <source>
        <dbReference type="EMBL" id="EFT83571.1"/>
    </source>
</evidence>
<dbReference type="PANTHER" id="PTHR40114">
    <property type="entry name" value="SLR0698 PROTEIN"/>
    <property type="match status" value="1"/>
</dbReference>
<dbReference type="KEGG" id="pdo:PSDT_1043"/>
<dbReference type="HOGENOM" id="CLU_109545_1_0_11"/>
<dbReference type="InterPro" id="IPR033469">
    <property type="entry name" value="CYTH-like_dom_sf"/>
</dbReference>
<dbReference type="eggNOG" id="COG2954">
    <property type="taxonomic scope" value="Bacteria"/>
</dbReference>
<gene>
    <name evidence="1" type="ORF">HMPREF0620_0576</name>
</gene>
<evidence type="ECO:0000313" key="2">
    <source>
        <dbReference type="Proteomes" id="UP000004946"/>
    </source>
</evidence>
<dbReference type="RefSeq" id="WP_006290295.1">
    <property type="nucleotide sequence ID" value="NZ_AP012333.1"/>
</dbReference>
<proteinExistence type="predicted"/>
<dbReference type="SUPFAM" id="SSF55154">
    <property type="entry name" value="CYTH-like phosphatases"/>
    <property type="match status" value="1"/>
</dbReference>
<organism evidence="1 2">
    <name type="scientific">Parascardovia denticolens DSM 10105 = JCM 12538</name>
    <dbReference type="NCBI Taxonomy" id="864564"/>
    <lineage>
        <taxon>Bacteria</taxon>
        <taxon>Bacillati</taxon>
        <taxon>Actinomycetota</taxon>
        <taxon>Actinomycetes</taxon>
        <taxon>Bifidobacteriales</taxon>
        <taxon>Bifidobacteriaceae</taxon>
        <taxon>Parascardovia</taxon>
    </lineage>
</organism>
<dbReference type="Gene3D" id="2.40.320.10">
    <property type="entry name" value="Hypothetical Protein Pfu-838710-001"/>
    <property type="match status" value="1"/>
</dbReference>
<name>E6K190_PARDN</name>
<reference evidence="1 2" key="1">
    <citation type="submission" date="2010-12" db="EMBL/GenBank/DDBJ databases">
        <authorList>
            <person name="Muzny D."/>
            <person name="Qin X."/>
            <person name="Buhay C."/>
            <person name="Dugan-Rocha S."/>
            <person name="Ding Y."/>
            <person name="Chen G."/>
            <person name="Hawes A."/>
            <person name="Holder M."/>
            <person name="Jhangiani S."/>
            <person name="Johnson A."/>
            <person name="Khan Z."/>
            <person name="Li Z."/>
            <person name="Liu W."/>
            <person name="Liu X."/>
            <person name="Perez L."/>
            <person name="Shen H."/>
            <person name="Wang Q."/>
            <person name="Watt J."/>
            <person name="Xi L."/>
            <person name="Xin Y."/>
            <person name="Zhou J."/>
            <person name="Deng J."/>
            <person name="Jiang H."/>
            <person name="Liu Y."/>
            <person name="Qu J."/>
            <person name="Song X.-Z."/>
            <person name="Zhang L."/>
            <person name="Villasana D."/>
            <person name="Johnson A."/>
            <person name="Liu J."/>
            <person name="Liyanage D."/>
            <person name="Lorensuhewa L."/>
            <person name="Robinson T."/>
            <person name="Song A."/>
            <person name="Song B.-B."/>
            <person name="Dinh H."/>
            <person name="Thornton R."/>
            <person name="Coyle M."/>
            <person name="Francisco L."/>
            <person name="Jackson L."/>
            <person name="Javaid M."/>
            <person name="Korchina V."/>
            <person name="Kovar C."/>
            <person name="Mata R."/>
            <person name="Mathew T."/>
            <person name="Ngo R."/>
            <person name="Nguyen L."/>
            <person name="Nguyen N."/>
            <person name="Okwuonu G."/>
            <person name="Ongeri F."/>
            <person name="Pham C."/>
            <person name="Simmons D."/>
            <person name="Wilczek-Boney K."/>
            <person name="Hale W."/>
            <person name="Jakkamsetti A."/>
            <person name="Pham P."/>
            <person name="Ruth R."/>
            <person name="San Lucas F."/>
            <person name="Warren J."/>
            <person name="Zhang J."/>
            <person name="Zhao Z."/>
            <person name="Zhou C."/>
            <person name="Zhu D."/>
            <person name="Lee S."/>
            <person name="Bess C."/>
            <person name="Blankenburg K."/>
            <person name="Forbes L."/>
            <person name="Fu Q."/>
            <person name="Gubbala S."/>
            <person name="Hirani K."/>
            <person name="Jayaseelan J.C."/>
            <person name="Lara F."/>
            <person name="Munidasa M."/>
            <person name="Palculict T."/>
            <person name="Patil S."/>
            <person name="Pu L.-L."/>
            <person name="Saada N."/>
            <person name="Tang L."/>
            <person name="Weissenberger G."/>
            <person name="Zhu Y."/>
            <person name="Hemphill L."/>
            <person name="Shang Y."/>
            <person name="Youmans B."/>
            <person name="Ayvaz T."/>
            <person name="Ross M."/>
            <person name="Santibanez J."/>
            <person name="Aqrawi P."/>
            <person name="Gross S."/>
            <person name="Joshi V."/>
            <person name="Fowler G."/>
            <person name="Nazareth L."/>
            <person name="Reid J."/>
            <person name="Worley K."/>
            <person name="Petrosino J."/>
            <person name="Highlander S."/>
            <person name="Gibbs R."/>
        </authorList>
    </citation>
    <scope>NUCLEOTIDE SEQUENCE [LARGE SCALE GENOMIC DNA]</scope>
    <source>
        <strain evidence="1 2">DSM 10105</strain>
    </source>
</reference>
<sequence length="217" mass="24536">MTDPLNPVPSARDFEYDRRFFCTALPGDLTVSEQPSLIIQSYYVHEDNYALRVRVKTPGVRLDMDEGTDPYQALDRFQDRFAIATVTVKGPSLSGTRYEAEREIDPGIAVELIKRGGKALVKTRYTAWIGEDGWNLDVFGGDNFPLICAEAKRNKPVTNLLIPDFCTTEITDDWRLSNDGLAEHPYSQWKDAFLAELERKGPRFHEGFGVNRTAAID</sequence>
<dbReference type="InterPro" id="IPR012042">
    <property type="entry name" value="NeuTTM/CthTTM-like"/>
</dbReference>